<accession>G7DSS1</accession>
<feature type="domain" description="F-box" evidence="2">
    <location>
        <begin position="458"/>
        <end position="521"/>
    </location>
</feature>
<feature type="region of interest" description="Disordered" evidence="1">
    <location>
        <begin position="391"/>
        <end position="436"/>
    </location>
</feature>
<dbReference type="InterPro" id="IPR006553">
    <property type="entry name" value="Leu-rich_rpt_Cys-con_subtyp"/>
</dbReference>
<evidence type="ECO:0000259" key="2">
    <source>
        <dbReference type="Pfam" id="PF12937"/>
    </source>
</evidence>
<dbReference type="GO" id="GO:0019005">
    <property type="term" value="C:SCF ubiquitin ligase complex"/>
    <property type="evidence" value="ECO:0007669"/>
    <property type="project" value="TreeGrafter"/>
</dbReference>
<dbReference type="HOGENOM" id="CLU_305666_0_0_1"/>
<feature type="compositionally biased region" description="Low complexity" evidence="1">
    <location>
        <begin position="346"/>
        <end position="366"/>
    </location>
</feature>
<feature type="compositionally biased region" description="Low complexity" evidence="1">
    <location>
        <begin position="128"/>
        <end position="142"/>
    </location>
</feature>
<dbReference type="EMBL" id="BABT02000008">
    <property type="protein sequence ID" value="GAA93629.1"/>
    <property type="molecule type" value="Genomic_DNA"/>
</dbReference>
<dbReference type="PANTHER" id="PTHR13318">
    <property type="entry name" value="PARTNER OF PAIRED, ISOFORM B-RELATED"/>
    <property type="match status" value="1"/>
</dbReference>
<dbReference type="PANTHER" id="PTHR13318:SF190">
    <property type="entry name" value="PARTNER OF PAIRED, ISOFORM B"/>
    <property type="match status" value="1"/>
</dbReference>
<feature type="region of interest" description="Disordered" evidence="1">
    <location>
        <begin position="128"/>
        <end position="147"/>
    </location>
</feature>
<dbReference type="AlphaFoldDB" id="G7DSS1"/>
<dbReference type="InterPro" id="IPR001810">
    <property type="entry name" value="F-box_dom"/>
</dbReference>
<dbReference type="SUPFAM" id="SSF52047">
    <property type="entry name" value="RNI-like"/>
    <property type="match status" value="1"/>
</dbReference>
<feature type="compositionally biased region" description="Low complexity" evidence="1">
    <location>
        <begin position="265"/>
        <end position="291"/>
    </location>
</feature>
<comment type="caution">
    <text evidence="3">The sequence shown here is derived from an EMBL/GenBank/DDBJ whole genome shotgun (WGS) entry which is preliminary data.</text>
</comment>
<reference evidence="3 4" key="1">
    <citation type="journal article" date="2011" name="J. Gen. Appl. Microbiol.">
        <title>Draft genome sequencing of the enigmatic basidiomycete Mixia osmundae.</title>
        <authorList>
            <person name="Nishida H."/>
            <person name="Nagatsuka Y."/>
            <person name="Sugiyama J."/>
        </authorList>
    </citation>
    <scope>NUCLEOTIDE SEQUENCE [LARGE SCALE GENOMIC DNA]</scope>
    <source>
        <strain evidence="4">CBS 9802 / IAM 14324 / JCM 22182 / KY 12970</strain>
    </source>
</reference>
<evidence type="ECO:0000256" key="1">
    <source>
        <dbReference type="SAM" id="MobiDB-lite"/>
    </source>
</evidence>
<organism evidence="3 4">
    <name type="scientific">Mixia osmundae (strain CBS 9802 / IAM 14324 / JCM 22182 / KY 12970)</name>
    <dbReference type="NCBI Taxonomy" id="764103"/>
    <lineage>
        <taxon>Eukaryota</taxon>
        <taxon>Fungi</taxon>
        <taxon>Dikarya</taxon>
        <taxon>Basidiomycota</taxon>
        <taxon>Pucciniomycotina</taxon>
        <taxon>Mixiomycetes</taxon>
        <taxon>Mixiales</taxon>
        <taxon>Mixiaceae</taxon>
        <taxon>Mixia</taxon>
    </lineage>
</organism>
<feature type="region of interest" description="Disordered" evidence="1">
    <location>
        <begin position="332"/>
        <end position="371"/>
    </location>
</feature>
<feature type="compositionally biased region" description="Polar residues" evidence="1">
    <location>
        <begin position="427"/>
        <end position="436"/>
    </location>
</feature>
<feature type="compositionally biased region" description="Low complexity" evidence="1">
    <location>
        <begin position="87"/>
        <end position="97"/>
    </location>
</feature>
<dbReference type="SMART" id="SM00367">
    <property type="entry name" value="LRR_CC"/>
    <property type="match status" value="7"/>
</dbReference>
<feature type="compositionally biased region" description="Low complexity" evidence="1">
    <location>
        <begin position="391"/>
        <end position="416"/>
    </location>
</feature>
<dbReference type="Gene3D" id="3.80.10.10">
    <property type="entry name" value="Ribonuclease Inhibitor"/>
    <property type="match status" value="2"/>
</dbReference>
<dbReference type="Proteomes" id="UP000009131">
    <property type="component" value="Unassembled WGS sequence"/>
</dbReference>
<proteinExistence type="predicted"/>
<reference evidence="3 4" key="2">
    <citation type="journal article" date="2012" name="Open Biol.">
        <title>Characteristics of nucleosomes and linker DNA regions on the genome of the basidiomycete Mixia osmundae revealed by mono- and dinucleosome mapping.</title>
        <authorList>
            <person name="Nishida H."/>
            <person name="Kondo S."/>
            <person name="Matsumoto T."/>
            <person name="Suzuki Y."/>
            <person name="Yoshikawa H."/>
            <person name="Taylor T.D."/>
            <person name="Sugiyama J."/>
        </authorList>
    </citation>
    <scope>NUCLEOTIDE SEQUENCE [LARGE SCALE GENOMIC DNA]</scope>
    <source>
        <strain evidence="4">CBS 9802 / IAM 14324 / JCM 22182 / KY 12970</strain>
    </source>
</reference>
<evidence type="ECO:0000313" key="4">
    <source>
        <dbReference type="Proteomes" id="UP000009131"/>
    </source>
</evidence>
<evidence type="ECO:0000313" key="3">
    <source>
        <dbReference type="EMBL" id="GAA93629.1"/>
    </source>
</evidence>
<dbReference type="GO" id="GO:0031146">
    <property type="term" value="P:SCF-dependent proteasomal ubiquitin-dependent protein catabolic process"/>
    <property type="evidence" value="ECO:0007669"/>
    <property type="project" value="TreeGrafter"/>
</dbReference>
<dbReference type="InterPro" id="IPR032675">
    <property type="entry name" value="LRR_dom_sf"/>
</dbReference>
<dbReference type="STRING" id="764103.G7DSS1"/>
<dbReference type="eggNOG" id="KOG4341">
    <property type="taxonomic scope" value="Eukaryota"/>
</dbReference>
<dbReference type="OrthoDB" id="550575at2759"/>
<feature type="compositionally biased region" description="Basic residues" evidence="1">
    <location>
        <begin position="255"/>
        <end position="264"/>
    </location>
</feature>
<sequence>MLEHFDTQSDGVPTGNLIRADSASSATMSLPKGKARAVAPTISPTYGLGMSCEASSHTSPAWLWPENQISHGIPTARDRSYTLSSVTSTSISSDSPSNGDLPGASPLFDSSWRERQTSIDTAASSFVSTPASSYTSPSSGMSDKVWGKQRRRTLSGLSTMMTMLDALDALEEHPAASPAVTQSSSDLPLDFARRSIEQSQSEGSSGLQQLRASLEEFETSPLSADQPADPFSHARANLSQESVTSRRSKTSLAHKVLKKIKSKSLRSSSKSASTGLSLPPRPGSSSSSASSMASVPISRFDLVISSAHSSTLSLDSSDVPVQRRRLDRALNWPGIAGSTRSNSVASRTQSTSSPEPSTRTTTATADSYERIKRPAFQRALTSVRFSSHASRVSSPLASPSLSRRQSRSNSPSPSRQIDNATRHIAQSGRSRSASSPVLSTYARTHIQAPNPNLFDLLLPREIKLLIFGSLVATVADERHLPRKHRWHGHAGAMRQLVLLSRVSRSWMDIAFDGQLWQSLDFASIGSENINEQGVVRIAAHCGSFARSADLSGFANLSAHAMRQICDACLTTSPSGLVQNQLTSINLTGCHTISTLCLHYLLARSPELDTLKMPGLASVVNSTLEILAGTVRALRHLDVGRCPNLEASALLRLARPELSAPLTVLKASRLRLMNDHVFGRLSSLFPLLEVLDVSRSRALTDSGIAAFVKADDDSPFDKAQVTAKLLGRQNLATMGWRRRTALRSLSLSHCSSLTAVSLAHLILAVPELQILELAGLHRAITDDALIPLLSTLPQLRKLDLEDAAEISPAVLHALTPSTKMRTREGAGRLLEHLVLSSAVNMSDEATLNLISRCLHLRIIELDNCPGISDVSLRKFVETMRARGTRASEINVTDCRAITRDALPPAMLGSVRPRRGQADSWRYDALHYGEPAASLTDELDDRRVIVHSFWQWAMLDDRQRDRDETDRAQEPL</sequence>
<name>G7DSS1_MIXOS</name>
<gene>
    <name evidence="3" type="primary">Mo00273</name>
    <name evidence="3" type="ORF">E5Q_00273</name>
</gene>
<dbReference type="InParanoid" id="G7DSS1"/>
<keyword evidence="4" id="KW-1185">Reference proteome</keyword>
<feature type="region of interest" description="Disordered" evidence="1">
    <location>
        <begin position="215"/>
        <end position="291"/>
    </location>
</feature>
<protein>
    <recommendedName>
        <fullName evidence="2">F-box domain-containing protein</fullName>
    </recommendedName>
</protein>
<feature type="region of interest" description="Disordered" evidence="1">
    <location>
        <begin position="87"/>
        <end position="109"/>
    </location>
</feature>
<dbReference type="Pfam" id="PF12937">
    <property type="entry name" value="F-box-like"/>
    <property type="match status" value="1"/>
</dbReference>